<evidence type="ECO:0000313" key="2">
    <source>
        <dbReference type="EMBL" id="GBP86414.1"/>
    </source>
</evidence>
<accession>A0A4C1ZH26</accession>
<dbReference type="Proteomes" id="UP000299102">
    <property type="component" value="Unassembled WGS sequence"/>
</dbReference>
<organism evidence="2 3">
    <name type="scientific">Eumeta variegata</name>
    <name type="common">Bagworm moth</name>
    <name type="synonym">Eumeta japonica</name>
    <dbReference type="NCBI Taxonomy" id="151549"/>
    <lineage>
        <taxon>Eukaryota</taxon>
        <taxon>Metazoa</taxon>
        <taxon>Ecdysozoa</taxon>
        <taxon>Arthropoda</taxon>
        <taxon>Hexapoda</taxon>
        <taxon>Insecta</taxon>
        <taxon>Pterygota</taxon>
        <taxon>Neoptera</taxon>
        <taxon>Endopterygota</taxon>
        <taxon>Lepidoptera</taxon>
        <taxon>Glossata</taxon>
        <taxon>Ditrysia</taxon>
        <taxon>Tineoidea</taxon>
        <taxon>Psychidae</taxon>
        <taxon>Oiketicinae</taxon>
        <taxon>Eumeta</taxon>
    </lineage>
</organism>
<feature type="compositionally biased region" description="Basic and acidic residues" evidence="1">
    <location>
        <begin position="30"/>
        <end position="49"/>
    </location>
</feature>
<protein>
    <submittedName>
        <fullName evidence="2">Uncharacterized protein</fullName>
    </submittedName>
</protein>
<proteinExistence type="predicted"/>
<dbReference type="EMBL" id="BGZK01001793">
    <property type="protein sequence ID" value="GBP86414.1"/>
    <property type="molecule type" value="Genomic_DNA"/>
</dbReference>
<feature type="region of interest" description="Disordered" evidence="1">
    <location>
        <begin position="25"/>
        <end position="86"/>
    </location>
</feature>
<dbReference type="AlphaFoldDB" id="A0A4C1ZH26"/>
<name>A0A4C1ZH26_EUMVA</name>
<reference evidence="2 3" key="1">
    <citation type="journal article" date="2019" name="Commun. Biol.">
        <title>The bagworm genome reveals a unique fibroin gene that provides high tensile strength.</title>
        <authorList>
            <person name="Kono N."/>
            <person name="Nakamura H."/>
            <person name="Ohtoshi R."/>
            <person name="Tomita M."/>
            <person name="Numata K."/>
            <person name="Arakawa K."/>
        </authorList>
    </citation>
    <scope>NUCLEOTIDE SEQUENCE [LARGE SCALE GENOMIC DNA]</scope>
</reference>
<keyword evidence="3" id="KW-1185">Reference proteome</keyword>
<evidence type="ECO:0000313" key="3">
    <source>
        <dbReference type="Proteomes" id="UP000299102"/>
    </source>
</evidence>
<gene>
    <name evidence="2" type="ORF">EVAR_62847_1</name>
</gene>
<evidence type="ECO:0000256" key="1">
    <source>
        <dbReference type="SAM" id="MobiDB-lite"/>
    </source>
</evidence>
<comment type="caution">
    <text evidence="2">The sequence shown here is derived from an EMBL/GenBank/DDBJ whole genome shotgun (WGS) entry which is preliminary data.</text>
</comment>
<sequence>MKSSVECLEEHIGLSILGAVTALVTSSVDPDPRRTSPKDASESNEDPRGTSRRACRGNRSLISTTLGAHLGRGEGRQVTGPDRSHGMVRDCAHLTRIY</sequence>